<keyword evidence="3" id="KW-1185">Reference proteome</keyword>
<evidence type="ECO:0000313" key="2">
    <source>
        <dbReference type="EMBL" id="GAA2079818.1"/>
    </source>
</evidence>
<evidence type="ECO:0000259" key="1">
    <source>
        <dbReference type="PROSITE" id="PS50206"/>
    </source>
</evidence>
<reference evidence="2 3" key="1">
    <citation type="journal article" date="2019" name="Int. J. Syst. Evol. Microbiol.">
        <title>The Global Catalogue of Microorganisms (GCM) 10K type strain sequencing project: providing services to taxonomists for standard genome sequencing and annotation.</title>
        <authorList>
            <consortium name="The Broad Institute Genomics Platform"/>
            <consortium name="The Broad Institute Genome Sequencing Center for Infectious Disease"/>
            <person name="Wu L."/>
            <person name="Ma J."/>
        </authorList>
    </citation>
    <scope>NUCLEOTIDE SEQUENCE [LARGE SCALE GENOMIC DNA]</scope>
    <source>
        <strain evidence="2 3">JCM 15478</strain>
    </source>
</reference>
<organism evidence="2 3">
    <name type="scientific">Streptomyces albiaxialis</name>
    <dbReference type="NCBI Taxonomy" id="329523"/>
    <lineage>
        <taxon>Bacteria</taxon>
        <taxon>Bacillati</taxon>
        <taxon>Actinomycetota</taxon>
        <taxon>Actinomycetes</taxon>
        <taxon>Kitasatosporales</taxon>
        <taxon>Streptomycetaceae</taxon>
        <taxon>Streptomyces</taxon>
    </lineage>
</organism>
<protein>
    <submittedName>
        <fullName evidence="2">Rhodanese-like domain-containing protein</fullName>
    </submittedName>
</protein>
<proteinExistence type="predicted"/>
<dbReference type="SUPFAM" id="SSF52821">
    <property type="entry name" value="Rhodanese/Cell cycle control phosphatase"/>
    <property type="match status" value="1"/>
</dbReference>
<dbReference type="EMBL" id="BAAAPE010000009">
    <property type="protein sequence ID" value="GAA2079818.1"/>
    <property type="molecule type" value="Genomic_DNA"/>
</dbReference>
<dbReference type="SMART" id="SM00450">
    <property type="entry name" value="RHOD"/>
    <property type="match status" value="1"/>
</dbReference>
<feature type="domain" description="Rhodanese" evidence="1">
    <location>
        <begin position="26"/>
        <end position="123"/>
    </location>
</feature>
<accession>A0ABN2W4H0</accession>
<gene>
    <name evidence="2" type="ORF">GCM10009801_37690</name>
</gene>
<evidence type="ECO:0000313" key="3">
    <source>
        <dbReference type="Proteomes" id="UP001500016"/>
    </source>
</evidence>
<sequence length="124" mass="13196">MGIDSLLAQVRGTLERVEPHEAAAEAAGGAYLVDTRPEFQRRASGTIPGALLVERNHLEWRCDPSSEGALPEATDKGVRWIVLCDEGYASSLAAASLRTLGLDATDLVGGFQAWRRAGLPVTPP</sequence>
<dbReference type="Pfam" id="PF00581">
    <property type="entry name" value="Rhodanese"/>
    <property type="match status" value="1"/>
</dbReference>
<dbReference type="InterPro" id="IPR036873">
    <property type="entry name" value="Rhodanese-like_dom_sf"/>
</dbReference>
<dbReference type="Proteomes" id="UP001500016">
    <property type="component" value="Unassembled WGS sequence"/>
</dbReference>
<dbReference type="RefSeq" id="WP_344529580.1">
    <property type="nucleotide sequence ID" value="NZ_BAAAPE010000009.1"/>
</dbReference>
<dbReference type="Gene3D" id="3.40.250.10">
    <property type="entry name" value="Rhodanese-like domain"/>
    <property type="match status" value="1"/>
</dbReference>
<name>A0ABN2W4H0_9ACTN</name>
<comment type="caution">
    <text evidence="2">The sequence shown here is derived from an EMBL/GenBank/DDBJ whole genome shotgun (WGS) entry which is preliminary data.</text>
</comment>
<dbReference type="PROSITE" id="PS50206">
    <property type="entry name" value="RHODANESE_3"/>
    <property type="match status" value="1"/>
</dbReference>
<dbReference type="InterPro" id="IPR001763">
    <property type="entry name" value="Rhodanese-like_dom"/>
</dbReference>